<dbReference type="SUPFAM" id="SSF50249">
    <property type="entry name" value="Nucleic acid-binding proteins"/>
    <property type="match status" value="1"/>
</dbReference>
<dbReference type="Pfam" id="PF04679">
    <property type="entry name" value="DNA_ligase_A_C"/>
    <property type="match status" value="1"/>
</dbReference>
<dbReference type="Proteomes" id="UP001144313">
    <property type="component" value="Unassembled WGS sequence"/>
</dbReference>
<dbReference type="EC" id="6.5.1.1" evidence="2"/>
<dbReference type="InterPro" id="IPR016059">
    <property type="entry name" value="DNA_ligase_ATP-dep_CS"/>
</dbReference>
<dbReference type="EMBL" id="BSDT01000001">
    <property type="protein sequence ID" value="GLI43095.1"/>
    <property type="molecule type" value="Genomic_DNA"/>
</dbReference>
<dbReference type="CDD" id="cd07971">
    <property type="entry name" value="OBF_DNA_ligase_LigD"/>
    <property type="match status" value="1"/>
</dbReference>
<dbReference type="PANTHER" id="PTHR45674:SF4">
    <property type="entry name" value="DNA LIGASE 1"/>
    <property type="match status" value="1"/>
</dbReference>
<evidence type="ECO:0000256" key="2">
    <source>
        <dbReference type="ARBA" id="ARBA00012727"/>
    </source>
</evidence>
<dbReference type="CDD" id="cd07906">
    <property type="entry name" value="Adenylation_DNA_ligase_LigD_LigC"/>
    <property type="match status" value="1"/>
</dbReference>
<evidence type="ECO:0000259" key="5">
    <source>
        <dbReference type="PROSITE" id="PS50160"/>
    </source>
</evidence>
<proteinExistence type="inferred from homology"/>
<evidence type="ECO:0000256" key="3">
    <source>
        <dbReference type="ARBA" id="ARBA00022598"/>
    </source>
</evidence>
<dbReference type="InterPro" id="IPR050191">
    <property type="entry name" value="ATP-dep_DNA_ligase"/>
</dbReference>
<dbReference type="GO" id="GO:0006281">
    <property type="term" value="P:DNA repair"/>
    <property type="evidence" value="ECO:0007669"/>
    <property type="project" value="InterPro"/>
</dbReference>
<gene>
    <name evidence="6" type="primary">lig</name>
    <name evidence="6" type="ORF">GALLR39Z86_29450</name>
</gene>
<accession>A0A9W6LHA8</accession>
<feature type="domain" description="ATP-dependent DNA ligase family profile" evidence="5">
    <location>
        <begin position="102"/>
        <end position="192"/>
    </location>
</feature>
<dbReference type="RefSeq" id="WP_270113425.1">
    <property type="nucleotide sequence ID" value="NZ_BAAAOL010000017.1"/>
</dbReference>
<dbReference type="InterPro" id="IPR012310">
    <property type="entry name" value="DNA_ligase_ATP-dep_cent"/>
</dbReference>
<dbReference type="InterPro" id="IPR012340">
    <property type="entry name" value="NA-bd_OB-fold"/>
</dbReference>
<organism evidence="6 7">
    <name type="scientific">Glycomyces algeriensis</name>
    <dbReference type="NCBI Taxonomy" id="256037"/>
    <lineage>
        <taxon>Bacteria</taxon>
        <taxon>Bacillati</taxon>
        <taxon>Actinomycetota</taxon>
        <taxon>Actinomycetes</taxon>
        <taxon>Glycomycetales</taxon>
        <taxon>Glycomycetaceae</taxon>
        <taxon>Glycomyces</taxon>
    </lineage>
</organism>
<evidence type="ECO:0000313" key="6">
    <source>
        <dbReference type="EMBL" id="GLI43095.1"/>
    </source>
</evidence>
<dbReference type="InterPro" id="IPR014146">
    <property type="entry name" value="LigD_ligase_dom"/>
</dbReference>
<keyword evidence="3 6" id="KW-0436">Ligase</keyword>
<reference evidence="6" key="1">
    <citation type="submission" date="2022-12" db="EMBL/GenBank/DDBJ databases">
        <title>Reference genome sequencing for broad-spectrum identification of bacterial and archaeal isolates by mass spectrometry.</title>
        <authorList>
            <person name="Sekiguchi Y."/>
            <person name="Tourlousse D.M."/>
        </authorList>
    </citation>
    <scope>NUCLEOTIDE SEQUENCE</scope>
    <source>
        <strain evidence="6">LLR39Z86</strain>
    </source>
</reference>
<dbReference type="SUPFAM" id="SSF56091">
    <property type="entry name" value="DNA ligase/mRNA capping enzyme, catalytic domain"/>
    <property type="match status" value="1"/>
</dbReference>
<dbReference type="Gene3D" id="3.30.470.30">
    <property type="entry name" value="DNA ligase/mRNA capping enzyme"/>
    <property type="match status" value="1"/>
</dbReference>
<dbReference type="Gene3D" id="3.30.1490.70">
    <property type="match status" value="1"/>
</dbReference>
<dbReference type="GO" id="GO:0006310">
    <property type="term" value="P:DNA recombination"/>
    <property type="evidence" value="ECO:0007669"/>
    <property type="project" value="InterPro"/>
</dbReference>
<comment type="similarity">
    <text evidence="1">Belongs to the ATP-dependent DNA ligase family.</text>
</comment>
<evidence type="ECO:0000256" key="4">
    <source>
        <dbReference type="ARBA" id="ARBA00034003"/>
    </source>
</evidence>
<protein>
    <recommendedName>
        <fullName evidence="2">DNA ligase (ATP)</fullName>
        <ecNumber evidence="2">6.5.1.1</ecNumber>
    </recommendedName>
</protein>
<dbReference type="PANTHER" id="PTHR45674">
    <property type="entry name" value="DNA LIGASE 1/3 FAMILY MEMBER"/>
    <property type="match status" value="1"/>
</dbReference>
<dbReference type="GO" id="GO:0005524">
    <property type="term" value="F:ATP binding"/>
    <property type="evidence" value="ECO:0007669"/>
    <property type="project" value="InterPro"/>
</dbReference>
<comment type="caution">
    <text evidence="6">The sequence shown here is derived from an EMBL/GenBank/DDBJ whole genome shotgun (WGS) entry which is preliminary data.</text>
</comment>
<sequence length="314" mass="36053">MTGFQELMKASLTERRFSKDDWLFERKLDGMRALATRDGGRPELWSRNGNRLDERFPELVDALEALGGPRFAADGEIVAFDGRMTSFARLQARIHLTGAARIAATGVEVYYYLFDLLSFEGEDLKREPLRDRKRLLRAAFDYRDPLRYSVHRNTDGEAFFAQACERGWEGLIAKRADSRYRAGRSKDWLKFKCVRDQEFVVGGFTDPQGSRAGFGALLVGYHDGRGALRYAGKVGTGYDERTLRALRNRMDALAQDEKPFADPVREKHAHWIRPEPVVQVGFSEWTPDGMLRHPRYRGERIDKPARDVVRETSR</sequence>
<dbReference type="InterPro" id="IPR012309">
    <property type="entry name" value="DNA_ligase_ATP-dep_C"/>
</dbReference>
<evidence type="ECO:0000256" key="1">
    <source>
        <dbReference type="ARBA" id="ARBA00007572"/>
    </source>
</evidence>
<name>A0A9W6LHA8_9ACTN</name>
<dbReference type="NCBIfam" id="TIGR02779">
    <property type="entry name" value="NHEJ_ligase_lig"/>
    <property type="match status" value="1"/>
</dbReference>
<dbReference type="AlphaFoldDB" id="A0A9W6LHA8"/>
<dbReference type="Pfam" id="PF01068">
    <property type="entry name" value="DNA_ligase_A_M"/>
    <property type="match status" value="1"/>
</dbReference>
<dbReference type="PROSITE" id="PS50160">
    <property type="entry name" value="DNA_LIGASE_A3"/>
    <property type="match status" value="1"/>
</dbReference>
<dbReference type="Gene3D" id="2.40.50.140">
    <property type="entry name" value="Nucleic acid-binding proteins"/>
    <property type="match status" value="1"/>
</dbReference>
<comment type="catalytic activity">
    <reaction evidence="4">
        <text>ATP + (deoxyribonucleotide)n-3'-hydroxyl + 5'-phospho-(deoxyribonucleotide)m = (deoxyribonucleotide)n+m + AMP + diphosphate.</text>
        <dbReference type="EC" id="6.5.1.1"/>
    </reaction>
</comment>
<evidence type="ECO:0000313" key="7">
    <source>
        <dbReference type="Proteomes" id="UP001144313"/>
    </source>
</evidence>
<keyword evidence="7" id="KW-1185">Reference proteome</keyword>
<dbReference type="GO" id="GO:0003910">
    <property type="term" value="F:DNA ligase (ATP) activity"/>
    <property type="evidence" value="ECO:0007669"/>
    <property type="project" value="UniProtKB-EC"/>
</dbReference>
<dbReference type="PROSITE" id="PS00697">
    <property type="entry name" value="DNA_LIGASE_A1"/>
    <property type="match status" value="1"/>
</dbReference>